<dbReference type="RefSeq" id="WP_111660859.1">
    <property type="nucleotide sequence ID" value="NZ_QLLO01000011.1"/>
</dbReference>
<keyword evidence="2" id="KW-1185">Reference proteome</keyword>
<proteinExistence type="predicted"/>
<evidence type="ECO:0008006" key="3">
    <source>
        <dbReference type="Google" id="ProtNLM"/>
    </source>
</evidence>
<dbReference type="AlphaFoldDB" id="A0A327RDD2"/>
<organism evidence="1 2">
    <name type="scientific">Olleya aquimaris</name>
    <dbReference type="NCBI Taxonomy" id="639310"/>
    <lineage>
        <taxon>Bacteria</taxon>
        <taxon>Pseudomonadati</taxon>
        <taxon>Bacteroidota</taxon>
        <taxon>Flavobacteriia</taxon>
        <taxon>Flavobacteriales</taxon>
        <taxon>Flavobacteriaceae</taxon>
    </lineage>
</organism>
<dbReference type="InterPro" id="IPR036249">
    <property type="entry name" value="Thioredoxin-like_sf"/>
</dbReference>
<evidence type="ECO:0000313" key="1">
    <source>
        <dbReference type="EMBL" id="RAJ11887.1"/>
    </source>
</evidence>
<accession>A0A327RDD2</accession>
<protein>
    <recommendedName>
        <fullName evidence="3">Thioredoxin domain-containing protein</fullName>
    </recommendedName>
</protein>
<dbReference type="SUPFAM" id="SSF52833">
    <property type="entry name" value="Thioredoxin-like"/>
    <property type="match status" value="1"/>
</dbReference>
<evidence type="ECO:0000313" key="2">
    <source>
        <dbReference type="Proteomes" id="UP000248703"/>
    </source>
</evidence>
<dbReference type="PROSITE" id="PS51257">
    <property type="entry name" value="PROKAR_LIPOPROTEIN"/>
    <property type="match status" value="1"/>
</dbReference>
<gene>
    <name evidence="1" type="ORF">LY08_02596</name>
</gene>
<comment type="caution">
    <text evidence="1">The sequence shown here is derived from an EMBL/GenBank/DDBJ whole genome shotgun (WGS) entry which is preliminary data.</text>
</comment>
<dbReference type="Proteomes" id="UP000248703">
    <property type="component" value="Unassembled WGS sequence"/>
</dbReference>
<name>A0A327RDD2_9FLAO</name>
<dbReference type="OrthoDB" id="1146847at2"/>
<dbReference type="Gene3D" id="3.40.30.10">
    <property type="entry name" value="Glutaredoxin"/>
    <property type="match status" value="1"/>
</dbReference>
<dbReference type="EMBL" id="QLLO01000011">
    <property type="protein sequence ID" value="RAJ11887.1"/>
    <property type="molecule type" value="Genomic_DNA"/>
</dbReference>
<reference evidence="1 2" key="1">
    <citation type="submission" date="2018-06" db="EMBL/GenBank/DDBJ databases">
        <title>Genomic Encyclopedia of Archaeal and Bacterial Type Strains, Phase II (KMG-II): from individual species to whole genera.</title>
        <authorList>
            <person name="Goeker M."/>
        </authorList>
    </citation>
    <scope>NUCLEOTIDE SEQUENCE [LARGE SCALE GENOMIC DNA]</scope>
    <source>
        <strain evidence="1 2">DSM 24464</strain>
    </source>
</reference>
<sequence>MSLRPFLYIVILCSAFLSCKKDTSAPEEVSAFFGGEIINPSSNYIIIYKSSDIIDTVYLDANNRFKYTFKDFDSGLYHFYDGKESQSFLIHPNDSIMIRVNTVEFDESLTFNGIGEKENTYLIDLFLETERQEQEVLKISQLEPEAFEEQLSNIRQQKLKKLKQFTSKHKASELFTTFAKANIDYNYYYSKEAYPFINYSKSEHEIFNGLPEDFFDFRKEIDYNNETLKDYRPYVSFLRFHFNNIALQEHFKHSKDSIYNNQSLDYNLDKLTLIDQKVTDTFIKNRLLYYNMIKFINASKSVDDYDTLLTSFNEKSTNTEHKNKASKLVNSYKRLKPGQVIPDLKVVDKNEKISSLRQLIKRPTIVYFWDVKDRYHLKVSHDRAKELQKKYPEFDIMAININAISSREQADILQRNNLNLNNEYRFENVDKAIELLSIKPVNKVFILDKKARIVNPKANMFDITIEHELLALINQ</sequence>